<comment type="caution">
    <text evidence="8">The sequence shown here is derived from an EMBL/GenBank/DDBJ whole genome shotgun (WGS) entry which is preliminary data.</text>
</comment>
<dbReference type="EC" id="5.4.99.25" evidence="5"/>
<evidence type="ECO:0000259" key="7">
    <source>
        <dbReference type="Pfam" id="PF16198"/>
    </source>
</evidence>
<dbReference type="InterPro" id="IPR002501">
    <property type="entry name" value="PsdUridine_synth_N"/>
</dbReference>
<dbReference type="InterPro" id="IPR014780">
    <property type="entry name" value="tRNA_psdUridine_synth_TruB"/>
</dbReference>
<evidence type="ECO:0000256" key="5">
    <source>
        <dbReference type="HAMAP-Rule" id="MF_01080"/>
    </source>
</evidence>
<dbReference type="InterPro" id="IPR032819">
    <property type="entry name" value="TruB_C"/>
</dbReference>
<evidence type="ECO:0000256" key="2">
    <source>
        <dbReference type="ARBA" id="ARBA00005642"/>
    </source>
</evidence>
<reference evidence="8 9" key="1">
    <citation type="submission" date="2020-08" db="EMBL/GenBank/DDBJ databases">
        <title>Genome public.</title>
        <authorList>
            <person name="Liu C."/>
            <person name="Sun Q."/>
        </authorList>
    </citation>
    <scope>NUCLEOTIDE SEQUENCE [LARGE SCALE GENOMIC DNA]</scope>
    <source>
        <strain evidence="8 9">BX1</strain>
    </source>
</reference>
<sequence length="293" mass="31883">MADGILLIDKPQGFTSFDVIAKLRGMSRQRRIGHAGTLDPMATGVLPCLFGSAARLCGCMPYEDKTYRAGVRFGIATDTQDLTGTVLFQSSAPLTRPELEAALNGFRGEIEQIPPMYSAVSVGGKRLYDLARQGKEIERPSRTIIIHDLTLLEYDEESRHALLEVTCSKGSYVRTLFHDIGAALGTGAALSSLRRTASSGFAVSRCITLDEAQRLTDEGRLLEHLLPASEAFSGLPRLCVGEWQAHMLENGVALSLSKLGSPKPGRYAVWLKDRFLGLGTVEPDAPGMKLKRF</sequence>
<dbReference type="PANTHER" id="PTHR13767">
    <property type="entry name" value="TRNA-PSEUDOURIDINE SYNTHASE"/>
    <property type="match status" value="1"/>
</dbReference>
<evidence type="ECO:0000313" key="9">
    <source>
        <dbReference type="Proteomes" id="UP000658131"/>
    </source>
</evidence>
<comment type="similarity">
    <text evidence="2 5">Belongs to the pseudouridine synthase TruB family. Type 1 subfamily.</text>
</comment>
<keyword evidence="3 5" id="KW-0819">tRNA processing</keyword>
<comment type="function">
    <text evidence="5">Responsible for synthesis of pseudouridine from uracil-55 in the psi GC loop of transfer RNAs.</text>
</comment>
<accession>A0ABR7NH32</accession>
<feature type="domain" description="Pseudouridine synthase II N-terminal" evidence="6">
    <location>
        <begin position="26"/>
        <end position="173"/>
    </location>
</feature>
<evidence type="ECO:0000313" key="8">
    <source>
        <dbReference type="EMBL" id="MBC8575609.1"/>
    </source>
</evidence>
<dbReference type="GO" id="GO:0160148">
    <property type="term" value="F:tRNA pseudouridine(55) synthase activity"/>
    <property type="evidence" value="ECO:0007669"/>
    <property type="project" value="UniProtKB-EC"/>
</dbReference>
<dbReference type="SUPFAM" id="SSF55120">
    <property type="entry name" value="Pseudouridine synthase"/>
    <property type="match status" value="1"/>
</dbReference>
<keyword evidence="4 5" id="KW-0413">Isomerase</keyword>
<protein>
    <recommendedName>
        <fullName evidence="5">tRNA pseudouridine synthase B</fullName>
        <ecNumber evidence="5">5.4.99.25</ecNumber>
    </recommendedName>
    <alternativeName>
        <fullName evidence="5">tRNA pseudouridine(55) synthase</fullName>
        <shortName evidence="5">Psi55 synthase</shortName>
    </alternativeName>
    <alternativeName>
        <fullName evidence="5">tRNA pseudouridylate synthase</fullName>
    </alternativeName>
    <alternativeName>
        <fullName evidence="5">tRNA-uridine isomerase</fullName>
    </alternativeName>
</protein>
<dbReference type="NCBIfam" id="TIGR00431">
    <property type="entry name" value="TruB"/>
    <property type="match status" value="1"/>
</dbReference>
<dbReference type="EMBL" id="JACRTB010000005">
    <property type="protein sequence ID" value="MBC8575609.1"/>
    <property type="molecule type" value="Genomic_DNA"/>
</dbReference>
<comment type="catalytic activity">
    <reaction evidence="1 5">
        <text>uridine(55) in tRNA = pseudouridine(55) in tRNA</text>
        <dbReference type="Rhea" id="RHEA:42532"/>
        <dbReference type="Rhea" id="RHEA-COMP:10101"/>
        <dbReference type="Rhea" id="RHEA-COMP:10102"/>
        <dbReference type="ChEBI" id="CHEBI:65314"/>
        <dbReference type="ChEBI" id="CHEBI:65315"/>
        <dbReference type="EC" id="5.4.99.25"/>
    </reaction>
</comment>
<organism evidence="8 9">
    <name type="scientific">Yanshouia hominis</name>
    <dbReference type="NCBI Taxonomy" id="2763673"/>
    <lineage>
        <taxon>Bacteria</taxon>
        <taxon>Bacillati</taxon>
        <taxon>Bacillota</taxon>
        <taxon>Clostridia</taxon>
        <taxon>Eubacteriales</taxon>
        <taxon>Oscillospiraceae</taxon>
        <taxon>Yanshouia</taxon>
    </lineage>
</organism>
<keyword evidence="9" id="KW-1185">Reference proteome</keyword>
<proteinExistence type="inferred from homology"/>
<dbReference type="InterPro" id="IPR020103">
    <property type="entry name" value="PsdUridine_synth_cat_dom_sf"/>
</dbReference>
<name>A0ABR7NH32_9FIRM</name>
<evidence type="ECO:0000256" key="4">
    <source>
        <dbReference type="ARBA" id="ARBA00023235"/>
    </source>
</evidence>
<dbReference type="Pfam" id="PF01509">
    <property type="entry name" value="TruB_N"/>
    <property type="match status" value="1"/>
</dbReference>
<feature type="domain" description="tRNA pseudouridylate synthase B C-terminal" evidence="7">
    <location>
        <begin position="174"/>
        <end position="232"/>
    </location>
</feature>
<dbReference type="PANTHER" id="PTHR13767:SF2">
    <property type="entry name" value="PSEUDOURIDYLATE SYNTHASE TRUB1"/>
    <property type="match status" value="1"/>
</dbReference>
<dbReference type="Proteomes" id="UP000658131">
    <property type="component" value="Unassembled WGS sequence"/>
</dbReference>
<feature type="active site" description="Nucleophile" evidence="5">
    <location>
        <position position="39"/>
    </location>
</feature>
<dbReference type="HAMAP" id="MF_01080">
    <property type="entry name" value="TruB_bact"/>
    <property type="match status" value="1"/>
</dbReference>
<gene>
    <name evidence="5 8" type="primary">truB</name>
    <name evidence="8" type="ORF">H8717_04180</name>
</gene>
<evidence type="ECO:0000259" key="6">
    <source>
        <dbReference type="Pfam" id="PF01509"/>
    </source>
</evidence>
<evidence type="ECO:0000256" key="3">
    <source>
        <dbReference type="ARBA" id="ARBA00022694"/>
    </source>
</evidence>
<dbReference type="Pfam" id="PF16198">
    <property type="entry name" value="TruB_C_2"/>
    <property type="match status" value="1"/>
</dbReference>
<dbReference type="Gene3D" id="3.30.2350.10">
    <property type="entry name" value="Pseudouridine synthase"/>
    <property type="match status" value="1"/>
</dbReference>
<evidence type="ECO:0000256" key="1">
    <source>
        <dbReference type="ARBA" id="ARBA00000385"/>
    </source>
</evidence>
<dbReference type="CDD" id="cd02573">
    <property type="entry name" value="PseudoU_synth_EcTruB"/>
    <property type="match status" value="1"/>
</dbReference>
<dbReference type="RefSeq" id="WP_262399234.1">
    <property type="nucleotide sequence ID" value="NZ_JACRTB010000005.1"/>
</dbReference>